<proteinExistence type="predicted"/>
<dbReference type="InterPro" id="IPR005303">
    <property type="entry name" value="MOCOS_middle"/>
</dbReference>
<dbReference type="OrthoDB" id="9793178at2"/>
<reference evidence="4 5" key="1">
    <citation type="submission" date="2019-07" db="EMBL/GenBank/DDBJ databases">
        <title>Novel species of Flavobacterium.</title>
        <authorList>
            <person name="Liu Q."/>
            <person name="Xin Y.-H."/>
        </authorList>
    </citation>
    <scope>NUCLEOTIDE SEQUENCE [LARGE SCALE GENOMIC DNA]</scope>
    <source>
        <strain evidence="2 4">GSP39</strain>
        <strain evidence="3 5">GSR22</strain>
    </source>
</reference>
<dbReference type="Proteomes" id="UP000318669">
    <property type="component" value="Unassembled WGS sequence"/>
</dbReference>
<sequence length="53" mass="5951">MLQLSEIWIYPVKSLGGIKLQEAQVTDRGLEHDPPLARASRSCPLSKSIQIYL</sequence>
<dbReference type="Pfam" id="PF03476">
    <property type="entry name" value="MOSC_N"/>
    <property type="match status" value="1"/>
</dbReference>
<evidence type="ECO:0000313" key="2">
    <source>
        <dbReference type="EMBL" id="TRX09288.1"/>
    </source>
</evidence>
<protein>
    <recommendedName>
        <fullName evidence="1">Molybdenum cofactor sulfurase middle domain-containing protein</fullName>
    </recommendedName>
</protein>
<dbReference type="SUPFAM" id="SSF141673">
    <property type="entry name" value="MOSC N-terminal domain-like"/>
    <property type="match status" value="1"/>
</dbReference>
<organism evidence="3 5">
    <name type="scientific">Flavobacterium gawalongense</name>
    <dbReference type="NCBI Taxonomy" id="2594432"/>
    <lineage>
        <taxon>Bacteria</taxon>
        <taxon>Pseudomonadati</taxon>
        <taxon>Bacteroidota</taxon>
        <taxon>Flavobacteriia</taxon>
        <taxon>Flavobacteriales</taxon>
        <taxon>Flavobacteriaceae</taxon>
        <taxon>Flavobacterium</taxon>
    </lineage>
</organism>
<dbReference type="AlphaFoldDB" id="A0A553BXG4"/>
<keyword evidence="4" id="KW-1185">Reference proteome</keyword>
<gene>
    <name evidence="3" type="ORF">FNW11_02445</name>
    <name evidence="2" type="ORF">FNW12_02335</name>
</gene>
<comment type="caution">
    <text evidence="3">The sequence shown here is derived from an EMBL/GenBank/DDBJ whole genome shotgun (WGS) entry which is preliminary data.</text>
</comment>
<evidence type="ECO:0000313" key="3">
    <source>
        <dbReference type="EMBL" id="TRX12899.1"/>
    </source>
</evidence>
<dbReference type="RefSeq" id="WP_143386028.1">
    <property type="nucleotide sequence ID" value="NZ_VJZL01000002.1"/>
</dbReference>
<name>A0A553BXG4_9FLAO</name>
<accession>A0A553BXG4</accession>
<evidence type="ECO:0000259" key="1">
    <source>
        <dbReference type="Pfam" id="PF03476"/>
    </source>
</evidence>
<dbReference type="Proteomes" id="UP000318528">
    <property type="component" value="Unassembled WGS sequence"/>
</dbReference>
<dbReference type="EMBL" id="VJZL01000002">
    <property type="protein sequence ID" value="TRX12899.1"/>
    <property type="molecule type" value="Genomic_DNA"/>
</dbReference>
<evidence type="ECO:0000313" key="4">
    <source>
        <dbReference type="Proteomes" id="UP000318528"/>
    </source>
</evidence>
<feature type="domain" description="Molybdenum cofactor sulfurase middle" evidence="1">
    <location>
        <begin position="1"/>
        <end position="33"/>
    </location>
</feature>
<evidence type="ECO:0000313" key="5">
    <source>
        <dbReference type="Proteomes" id="UP000318669"/>
    </source>
</evidence>
<dbReference type="EMBL" id="VJZN01000003">
    <property type="protein sequence ID" value="TRX09288.1"/>
    <property type="molecule type" value="Genomic_DNA"/>
</dbReference>